<evidence type="ECO:0000256" key="2">
    <source>
        <dbReference type="ARBA" id="ARBA00022771"/>
    </source>
</evidence>
<dbReference type="Proteomes" id="UP000093000">
    <property type="component" value="Unassembled WGS sequence"/>
</dbReference>
<evidence type="ECO:0000256" key="1">
    <source>
        <dbReference type="ARBA" id="ARBA00022723"/>
    </source>
</evidence>
<dbReference type="CDD" id="cd15760">
    <property type="entry name" value="FYVE_scVPS27p_like"/>
    <property type="match status" value="1"/>
</dbReference>
<dbReference type="SMART" id="SM00064">
    <property type="entry name" value="FYVE"/>
    <property type="match status" value="1"/>
</dbReference>
<name>A0A1C7MYQ2_9FUNG</name>
<accession>A0A1C7MYQ2</accession>
<dbReference type="SUPFAM" id="SSF57903">
    <property type="entry name" value="FYVE/PHD zinc finger"/>
    <property type="match status" value="1"/>
</dbReference>
<gene>
    <name evidence="6" type="ORF">A0J61_10421</name>
</gene>
<keyword evidence="1" id="KW-0479">Metal-binding</keyword>
<dbReference type="PANTHER" id="PTHR39490">
    <property type="entry name" value="ARRESTIN DOMAIN-CONTAINING PROTEIN D"/>
    <property type="match status" value="1"/>
</dbReference>
<dbReference type="InParanoid" id="A0A1C7MYQ2"/>
<proteinExistence type="predicted"/>
<dbReference type="AlphaFoldDB" id="A0A1C7MYQ2"/>
<dbReference type="Gene3D" id="3.30.40.10">
    <property type="entry name" value="Zinc/RING finger domain, C3HC4 (zinc finger)"/>
    <property type="match status" value="1"/>
</dbReference>
<sequence>MLEEVIHAFFLSFPHLLMAKQDQSLSPFHTQDNNHDMLIINTDPQPNQKETLERFSHHAIIHIPLPPTPSSSSSFGLKEEELSGSLQDSTRVQWDPHIDSFEILRAKITGITRAMQAFHVQELFQDDERLKQVCPQTTSSSPLVSSQKPCSLRRLSLAEEQSRRPKSPHLSTLFLTTNNLIHSRLDELSETASIKSNQDVSLLAWQTQFLNLVTSCIHQSEALESLSTDILTSEHRVRELMLINETLHEQFQQRERQYEERIRECQEVAQQQLMMIDSLEELTADINMKIQSVSLNSTHSPHHEQEDCWNFQRPVADLMQMEDKFDFVQKMRWEIGMFVGGGVGTGHVIHTYDTKLNGFDMIIAGTGTTTTYHPTIMTSISPTIQHLQLYQYRYLLHINSIDRKTRFCLLPKHLWVPDHQADQCQFQNNNPDYSCQTRFSLFQRRHHCRRCGLIVCQKHSANRLPLFDVTHPKGAWSRVCDDCFYELIIT</sequence>
<organism evidence="6 7">
    <name type="scientific">Choanephora cucurbitarum</name>
    <dbReference type="NCBI Taxonomy" id="101091"/>
    <lineage>
        <taxon>Eukaryota</taxon>
        <taxon>Fungi</taxon>
        <taxon>Fungi incertae sedis</taxon>
        <taxon>Mucoromycota</taxon>
        <taxon>Mucoromycotina</taxon>
        <taxon>Mucoromycetes</taxon>
        <taxon>Mucorales</taxon>
        <taxon>Mucorineae</taxon>
        <taxon>Choanephoraceae</taxon>
        <taxon>Choanephoroideae</taxon>
        <taxon>Choanephora</taxon>
    </lineage>
</organism>
<evidence type="ECO:0000313" key="7">
    <source>
        <dbReference type="Proteomes" id="UP000093000"/>
    </source>
</evidence>
<dbReference type="OrthoDB" id="660555at2759"/>
<dbReference type="InterPro" id="IPR017455">
    <property type="entry name" value="Znf_FYVE-rel"/>
</dbReference>
<feature type="domain" description="FYVE-type" evidence="5">
    <location>
        <begin position="435"/>
        <end position="488"/>
    </location>
</feature>
<evidence type="ECO:0000313" key="6">
    <source>
        <dbReference type="EMBL" id="OBZ81529.1"/>
    </source>
</evidence>
<keyword evidence="7" id="KW-1185">Reference proteome</keyword>
<reference evidence="6 7" key="1">
    <citation type="submission" date="2016-03" db="EMBL/GenBank/DDBJ databases">
        <title>Choanephora cucurbitarum.</title>
        <authorList>
            <person name="Min B."/>
            <person name="Park H."/>
            <person name="Park J.-H."/>
            <person name="Shin H.-D."/>
            <person name="Choi I.-G."/>
        </authorList>
    </citation>
    <scope>NUCLEOTIDE SEQUENCE [LARGE SCALE GENOMIC DNA]</scope>
    <source>
        <strain evidence="6 7">KUS-F28377</strain>
    </source>
</reference>
<dbReference type="EMBL" id="LUGH01001164">
    <property type="protein sequence ID" value="OBZ81529.1"/>
    <property type="molecule type" value="Genomic_DNA"/>
</dbReference>
<dbReference type="InterPro" id="IPR052113">
    <property type="entry name" value="FYVE-type_Zinc_Finger"/>
</dbReference>
<dbReference type="InterPro" id="IPR013083">
    <property type="entry name" value="Znf_RING/FYVE/PHD"/>
</dbReference>
<dbReference type="STRING" id="101091.A0A1C7MYQ2"/>
<dbReference type="Pfam" id="PF01363">
    <property type="entry name" value="FYVE"/>
    <property type="match status" value="1"/>
</dbReference>
<dbReference type="InterPro" id="IPR011011">
    <property type="entry name" value="Znf_FYVE_PHD"/>
</dbReference>
<dbReference type="PROSITE" id="PS50178">
    <property type="entry name" value="ZF_FYVE"/>
    <property type="match status" value="1"/>
</dbReference>
<evidence type="ECO:0000256" key="3">
    <source>
        <dbReference type="ARBA" id="ARBA00022833"/>
    </source>
</evidence>
<protein>
    <recommendedName>
        <fullName evidence="5">FYVE-type domain-containing protein</fullName>
    </recommendedName>
</protein>
<dbReference type="InterPro" id="IPR000306">
    <property type="entry name" value="Znf_FYVE"/>
</dbReference>
<comment type="caution">
    <text evidence="6">The sequence shown here is derived from an EMBL/GenBank/DDBJ whole genome shotgun (WGS) entry which is preliminary data.</text>
</comment>
<dbReference type="PANTHER" id="PTHR39490:SF8">
    <property type="entry name" value="ZINC FINGER FYVE DOMAIN-CONTAINING PROTEIN 21"/>
    <property type="match status" value="1"/>
</dbReference>
<keyword evidence="3" id="KW-0862">Zinc</keyword>
<keyword evidence="2 4" id="KW-0863">Zinc-finger</keyword>
<evidence type="ECO:0000256" key="4">
    <source>
        <dbReference type="PROSITE-ProRule" id="PRU00091"/>
    </source>
</evidence>
<evidence type="ECO:0000259" key="5">
    <source>
        <dbReference type="PROSITE" id="PS50178"/>
    </source>
</evidence>
<dbReference type="GO" id="GO:0008270">
    <property type="term" value="F:zinc ion binding"/>
    <property type="evidence" value="ECO:0007669"/>
    <property type="project" value="UniProtKB-KW"/>
</dbReference>